<organism evidence="3">
    <name type="scientific">uncultured Thermoleophilia bacterium</name>
    <dbReference type="NCBI Taxonomy" id="1497501"/>
    <lineage>
        <taxon>Bacteria</taxon>
        <taxon>Bacillati</taxon>
        <taxon>Actinomycetota</taxon>
        <taxon>Thermoleophilia</taxon>
        <taxon>environmental samples</taxon>
    </lineage>
</organism>
<reference evidence="3" key="1">
    <citation type="submission" date="2020-02" db="EMBL/GenBank/DDBJ databases">
        <authorList>
            <person name="Meier V. D."/>
        </authorList>
    </citation>
    <scope>NUCLEOTIDE SEQUENCE</scope>
    <source>
        <strain evidence="3">AVDCRST_MAG79</strain>
    </source>
</reference>
<dbReference type="PANTHER" id="PTHR43674">
    <property type="entry name" value="NITRILASE C965.09-RELATED"/>
    <property type="match status" value="1"/>
</dbReference>
<keyword evidence="1" id="KW-0378">Hydrolase</keyword>
<dbReference type="InterPro" id="IPR003010">
    <property type="entry name" value="C-N_Hydrolase"/>
</dbReference>
<name>A0A6J4UCB5_9ACTN</name>
<dbReference type="AlphaFoldDB" id="A0A6J4UCB5"/>
<protein>
    <recommendedName>
        <fullName evidence="2">CN hydrolase domain-containing protein</fullName>
    </recommendedName>
</protein>
<gene>
    <name evidence="3" type="ORF">AVDCRST_MAG79-2351</name>
</gene>
<evidence type="ECO:0000313" key="3">
    <source>
        <dbReference type="EMBL" id="CAA9546549.1"/>
    </source>
</evidence>
<evidence type="ECO:0000256" key="1">
    <source>
        <dbReference type="ARBA" id="ARBA00022801"/>
    </source>
</evidence>
<dbReference type="PROSITE" id="PS50263">
    <property type="entry name" value="CN_HYDROLASE"/>
    <property type="match status" value="1"/>
</dbReference>
<evidence type="ECO:0000259" key="2">
    <source>
        <dbReference type="PROSITE" id="PS50263"/>
    </source>
</evidence>
<dbReference type="EMBL" id="CADCWC010000353">
    <property type="protein sequence ID" value="CAA9546549.1"/>
    <property type="molecule type" value="Genomic_DNA"/>
</dbReference>
<proteinExistence type="predicted"/>
<dbReference type="GO" id="GO:0033388">
    <property type="term" value="P:putrescine biosynthetic process from arginine"/>
    <property type="evidence" value="ECO:0007669"/>
    <property type="project" value="TreeGrafter"/>
</dbReference>
<dbReference type="PANTHER" id="PTHR43674:SF2">
    <property type="entry name" value="BETA-UREIDOPROPIONASE"/>
    <property type="match status" value="1"/>
</dbReference>
<feature type="domain" description="CN hydrolase" evidence="2">
    <location>
        <begin position="7"/>
        <end position="249"/>
    </location>
</feature>
<dbReference type="GO" id="GO:0050126">
    <property type="term" value="F:N-carbamoylputrescine amidase activity"/>
    <property type="evidence" value="ECO:0007669"/>
    <property type="project" value="TreeGrafter"/>
</dbReference>
<dbReference type="Pfam" id="PF00795">
    <property type="entry name" value="CN_hydrolase"/>
    <property type="match status" value="1"/>
</dbReference>
<sequence>MQVRSELTVGMAQIASASGDVEGNLGRHVRLIDEARARDVDLLVFPELSLSGCDVLGHMPQVARTLDDPELQALAEHSHDLSLVVGFVERAADGGYYNALVYLEGGVARHVHRKVYLVTADGISERRIFSEGRSVRAFGTRFGPLAMLNCEDAWHLPMPYLAVMDGARLLLTCAATPYGPPTQLPSDELWLTINRAYAIVLEAANVFVNRSGQEGSLRFFGGSHVVAATGEVLVTGPAEECVVTQRISLDDVLAQRFAVSYVRDERLALTARELGRLLAKEPHTPPGAPA</sequence>
<dbReference type="InterPro" id="IPR036526">
    <property type="entry name" value="C-N_Hydrolase_sf"/>
</dbReference>
<dbReference type="Gene3D" id="3.60.110.10">
    <property type="entry name" value="Carbon-nitrogen hydrolase"/>
    <property type="match status" value="1"/>
</dbReference>
<dbReference type="InterPro" id="IPR050345">
    <property type="entry name" value="Aliph_Amidase/BUP"/>
</dbReference>
<accession>A0A6J4UCB5</accession>
<dbReference type="SUPFAM" id="SSF56317">
    <property type="entry name" value="Carbon-nitrogen hydrolase"/>
    <property type="match status" value="1"/>
</dbReference>